<dbReference type="RefSeq" id="XP_009054202.1">
    <property type="nucleotide sequence ID" value="XM_009055954.1"/>
</dbReference>
<dbReference type="Gene3D" id="3.90.226.10">
    <property type="entry name" value="2-enoyl-CoA Hydratase, Chain A, domain 1"/>
    <property type="match status" value="1"/>
</dbReference>
<dbReference type="FunFam" id="3.90.226.10:FF:000049">
    <property type="entry name" value="Enoyl-CoA delta isomerase 3"/>
    <property type="match status" value="1"/>
</dbReference>
<dbReference type="InterPro" id="IPR029045">
    <property type="entry name" value="ClpP/crotonase-like_dom_sf"/>
</dbReference>
<keyword evidence="3" id="KW-0443">Lipid metabolism</keyword>
<dbReference type="CTD" id="20248819"/>
<dbReference type="AlphaFoldDB" id="V4AJU7"/>
<accession>V4AJU7</accession>
<dbReference type="PANTHER" id="PTHR11941:SF75">
    <property type="entry name" value="ENOYL-COA HYDRATASE_ISOMERASE FAMILY PROTEIN"/>
    <property type="match status" value="1"/>
</dbReference>
<comment type="catalytic activity">
    <reaction evidence="2">
        <text>a (3E)-enoyl-CoA = a 4-saturated (2E)-enoyl-CoA</text>
        <dbReference type="Rhea" id="RHEA:45228"/>
        <dbReference type="ChEBI" id="CHEBI:58521"/>
        <dbReference type="ChEBI" id="CHEBI:85097"/>
        <dbReference type="EC" id="5.3.3.8"/>
    </reaction>
</comment>
<dbReference type="EMBL" id="KB201701">
    <property type="protein sequence ID" value="ESO95000.1"/>
    <property type="molecule type" value="Genomic_DNA"/>
</dbReference>
<reference evidence="4 5" key="1">
    <citation type="journal article" date="2013" name="Nature">
        <title>Insights into bilaterian evolution from three spiralian genomes.</title>
        <authorList>
            <person name="Simakov O."/>
            <person name="Marletaz F."/>
            <person name="Cho S.J."/>
            <person name="Edsinger-Gonzales E."/>
            <person name="Havlak P."/>
            <person name="Hellsten U."/>
            <person name="Kuo D.H."/>
            <person name="Larsson T."/>
            <person name="Lv J."/>
            <person name="Arendt D."/>
            <person name="Savage R."/>
            <person name="Osoegawa K."/>
            <person name="de Jong P."/>
            <person name="Grimwood J."/>
            <person name="Chapman J.A."/>
            <person name="Shapiro H."/>
            <person name="Aerts A."/>
            <person name="Otillar R.P."/>
            <person name="Terry A.Y."/>
            <person name="Boore J.L."/>
            <person name="Grigoriev I.V."/>
            <person name="Lindberg D.R."/>
            <person name="Seaver E.C."/>
            <person name="Weisblat D.A."/>
            <person name="Putnam N.H."/>
            <person name="Rokhsar D.S."/>
        </authorList>
    </citation>
    <scope>NUCLEOTIDE SEQUENCE [LARGE SCALE GENOMIC DNA]</scope>
</reference>
<comment type="catalytic activity">
    <reaction evidence="1">
        <text>a (3Z)-enoyl-CoA = a 4-saturated (2E)-enoyl-CoA</text>
        <dbReference type="Rhea" id="RHEA:45900"/>
        <dbReference type="ChEBI" id="CHEBI:85097"/>
        <dbReference type="ChEBI" id="CHEBI:85489"/>
        <dbReference type="EC" id="5.3.3.8"/>
    </reaction>
</comment>
<dbReference type="HOGENOM" id="CLU_009834_3_2_1"/>
<dbReference type="GO" id="GO:0004165">
    <property type="term" value="F:delta(3)-delta(2)-enoyl-CoA isomerase activity"/>
    <property type="evidence" value="ECO:0007669"/>
    <property type="project" value="UniProtKB-EC"/>
</dbReference>
<gene>
    <name evidence="4" type="ORF">LOTGIDRAFT_232141</name>
</gene>
<evidence type="ECO:0000256" key="1">
    <source>
        <dbReference type="ARBA" id="ARBA00000452"/>
    </source>
</evidence>
<dbReference type="Pfam" id="PF00378">
    <property type="entry name" value="ECH_1"/>
    <property type="match status" value="1"/>
</dbReference>
<dbReference type="CDD" id="cd06558">
    <property type="entry name" value="crotonase-like"/>
    <property type="match status" value="1"/>
</dbReference>
<evidence type="ECO:0000313" key="5">
    <source>
        <dbReference type="Proteomes" id="UP000030746"/>
    </source>
</evidence>
<organism evidence="4 5">
    <name type="scientific">Lottia gigantea</name>
    <name type="common">Giant owl limpet</name>
    <dbReference type="NCBI Taxonomy" id="225164"/>
    <lineage>
        <taxon>Eukaryota</taxon>
        <taxon>Metazoa</taxon>
        <taxon>Spiralia</taxon>
        <taxon>Lophotrochozoa</taxon>
        <taxon>Mollusca</taxon>
        <taxon>Gastropoda</taxon>
        <taxon>Patellogastropoda</taxon>
        <taxon>Lottioidea</taxon>
        <taxon>Lottiidae</taxon>
        <taxon>Lottia</taxon>
    </lineage>
</organism>
<dbReference type="SUPFAM" id="SSF52096">
    <property type="entry name" value="ClpP/crotonase"/>
    <property type="match status" value="1"/>
</dbReference>
<dbReference type="GeneID" id="20248819"/>
<dbReference type="OMA" id="MPFTVGM"/>
<dbReference type="GO" id="GO:0006635">
    <property type="term" value="P:fatty acid beta-oxidation"/>
    <property type="evidence" value="ECO:0007669"/>
    <property type="project" value="TreeGrafter"/>
</dbReference>
<evidence type="ECO:0000313" key="4">
    <source>
        <dbReference type="EMBL" id="ESO95000.1"/>
    </source>
</evidence>
<dbReference type="InterPro" id="IPR001753">
    <property type="entry name" value="Enoyl-CoA_hydra/iso"/>
</dbReference>
<dbReference type="STRING" id="225164.V4AJU7"/>
<evidence type="ECO:0000256" key="3">
    <source>
        <dbReference type="ARBA" id="ARBA00023098"/>
    </source>
</evidence>
<proteinExistence type="predicted"/>
<evidence type="ECO:0000256" key="2">
    <source>
        <dbReference type="ARBA" id="ARBA00000765"/>
    </source>
</evidence>
<protein>
    <submittedName>
        <fullName evidence="4">Uncharacterized protein</fullName>
    </submittedName>
</protein>
<dbReference type="PANTHER" id="PTHR11941">
    <property type="entry name" value="ENOYL-COA HYDRATASE-RELATED"/>
    <property type="match status" value="1"/>
</dbReference>
<dbReference type="GO" id="GO:0005777">
    <property type="term" value="C:peroxisome"/>
    <property type="evidence" value="ECO:0007669"/>
    <property type="project" value="TreeGrafter"/>
</dbReference>
<dbReference type="KEGG" id="lgi:LOTGIDRAFT_232141"/>
<dbReference type="OrthoDB" id="1696280at2759"/>
<dbReference type="Proteomes" id="UP000030746">
    <property type="component" value="Unassembled WGS sequence"/>
</dbReference>
<keyword evidence="5" id="KW-1185">Reference proteome</keyword>
<name>V4AJU7_LOTGI</name>
<sequence length="253" mass="29366">MNLIRRQRFTPCYSVLVRKLSNVSPNHNINVKFEDKTGVLNLGEGEKRFSNEFMKDFHLALDEVESNTECKSLITTADGKFFSNGLDLDFLLKQDDNGTRKYFKDVRKLFERILTFPVPTLAALNGHSFAAGAILAFSHDFRYMRKDRGWISLNEIFIHLRFHHFLFMILRAKIPPGQAQNEAIIYGKRFTGPEAKDYCLINAVVDQNNLLSDSINLMKMLENNNYKRSSMNIMKCDLYNDILSASDDYYKYK</sequence>